<sequence length="380" mass="44270">SISHTLYRRRGSDKRRLKRMGSCKIDAHCPAMMRVNILKSHKVTVLYIAKHVGHENELNHLRLTKEERDKITAEVAAEIPHNEIIKGITGTVENNTLQRIHMMKNKDVLNIGQVFYQIEPLKYPFDPLYIESWVQEMKMSKETASVVYKPQGVDSNEFPQLKSDDFLLFYMSQAQVKFLDKYGDDIIGIYGTSGFNNCKFQLLTLLAVGECRECLPCAFMFTNRGDETVLAVFFEQVRNVMGVLKPKAFISAIEEGYYTAWVKVMGPLNIQIFYTWHILKAWRADIDSKMKNKDKQKEVYQNLKTLLYELNEETFKDMLSKVLTKLLNDEETQLFHNYFEERYVTTEYYKKWAHCYTVGVGINTNMAMGNFNKVLKSFSL</sequence>
<protein>
    <submittedName>
        <fullName evidence="1">Uncharacterized protein</fullName>
    </submittedName>
</protein>
<feature type="non-terminal residue" evidence="1">
    <location>
        <position position="380"/>
    </location>
</feature>
<dbReference type="InterPro" id="IPR052797">
    <property type="entry name" value="RegFact_GeneExpr_CellDeath"/>
</dbReference>
<dbReference type="AlphaFoldDB" id="A0A1B6L771"/>
<feature type="non-terminal residue" evidence="1">
    <location>
        <position position="1"/>
    </location>
</feature>
<dbReference type="PANTHER" id="PTHR33936:SF24">
    <property type="entry name" value="C2H2-TYPE DOMAIN-CONTAINING PROTEIN"/>
    <property type="match status" value="1"/>
</dbReference>
<organism evidence="1">
    <name type="scientific">Graphocephala atropunctata</name>
    <dbReference type="NCBI Taxonomy" id="36148"/>
    <lineage>
        <taxon>Eukaryota</taxon>
        <taxon>Metazoa</taxon>
        <taxon>Ecdysozoa</taxon>
        <taxon>Arthropoda</taxon>
        <taxon>Hexapoda</taxon>
        <taxon>Insecta</taxon>
        <taxon>Pterygota</taxon>
        <taxon>Neoptera</taxon>
        <taxon>Paraneoptera</taxon>
        <taxon>Hemiptera</taxon>
        <taxon>Auchenorrhyncha</taxon>
        <taxon>Membracoidea</taxon>
        <taxon>Cicadellidae</taxon>
        <taxon>Cicadellinae</taxon>
        <taxon>Cicadellini</taxon>
        <taxon>Graphocephala</taxon>
    </lineage>
</organism>
<accession>A0A1B6L771</accession>
<evidence type="ECO:0000313" key="1">
    <source>
        <dbReference type="EMBL" id="JAT19572.1"/>
    </source>
</evidence>
<dbReference type="EMBL" id="GEBQ01020405">
    <property type="protein sequence ID" value="JAT19572.1"/>
    <property type="molecule type" value="Transcribed_RNA"/>
</dbReference>
<name>A0A1B6L771_9HEMI</name>
<dbReference type="PANTHER" id="PTHR33936">
    <property type="entry name" value="PROTEIN CBG17840"/>
    <property type="match status" value="1"/>
</dbReference>
<reference evidence="1" key="1">
    <citation type="submission" date="2015-11" db="EMBL/GenBank/DDBJ databases">
        <title>De novo transcriptome assembly of four potential Pierce s Disease insect vectors from Arizona vineyards.</title>
        <authorList>
            <person name="Tassone E.E."/>
        </authorList>
    </citation>
    <scope>NUCLEOTIDE SEQUENCE</scope>
</reference>
<gene>
    <name evidence="1" type="ORF">g.6806</name>
</gene>
<proteinExistence type="predicted"/>